<sequence length="229" mass="26567">MVFTLFGAPSTLISDNAQVFKSNQFLKLLGKYKVTHWLLPVYHPAPNPTERVNRVIVTAIRCALNKQLSHKNWDDSIPNIAMAIRTSVHESTGFSPYFINFGRHMVSNGSEYDHLRKLAPDVEYDPTRMSEDMKKLYEVVRMNLHRAYERYSRPYNLRSNTRHQFNQGDIVYRKNTHLSDKAKDYVGKFGNKFSKARVKERIGTNTYVLEDLLGHRIPGTYHGSFLQKA</sequence>
<dbReference type="PROSITE" id="PS50994">
    <property type="entry name" value="INTEGRASE"/>
    <property type="match status" value="1"/>
</dbReference>
<dbReference type="Proteomes" id="UP000069940">
    <property type="component" value="Unassembled WGS sequence"/>
</dbReference>
<evidence type="ECO:0000313" key="3">
    <source>
        <dbReference type="Proteomes" id="UP000069940"/>
    </source>
</evidence>
<feature type="domain" description="Integrase catalytic" evidence="1">
    <location>
        <begin position="1"/>
        <end position="104"/>
    </location>
</feature>
<accession>A0ABM1XMI0</accession>
<dbReference type="PANTHER" id="PTHR37984">
    <property type="entry name" value="PROTEIN CBG26694"/>
    <property type="match status" value="1"/>
</dbReference>
<dbReference type="Gene3D" id="3.30.420.10">
    <property type="entry name" value="Ribonuclease H-like superfamily/Ribonuclease H"/>
    <property type="match status" value="1"/>
</dbReference>
<dbReference type="EnsemblMetazoa" id="AALFPA23_001010.R38411">
    <property type="protein sequence ID" value="AALFPA23_001010.P38411"/>
    <property type="gene ID" value="AALFPA23_001010"/>
</dbReference>
<keyword evidence="3" id="KW-1185">Reference proteome</keyword>
<protein>
    <recommendedName>
        <fullName evidence="1">Integrase catalytic domain-containing protein</fullName>
    </recommendedName>
</protein>
<name>A0ABM1XMI0_AEDAL</name>
<dbReference type="InterPro" id="IPR036397">
    <property type="entry name" value="RNaseH_sf"/>
</dbReference>
<organism evidence="2 3">
    <name type="scientific">Aedes albopictus</name>
    <name type="common">Asian tiger mosquito</name>
    <name type="synonym">Stegomyia albopicta</name>
    <dbReference type="NCBI Taxonomy" id="7160"/>
    <lineage>
        <taxon>Eukaryota</taxon>
        <taxon>Metazoa</taxon>
        <taxon>Ecdysozoa</taxon>
        <taxon>Arthropoda</taxon>
        <taxon>Hexapoda</taxon>
        <taxon>Insecta</taxon>
        <taxon>Pterygota</taxon>
        <taxon>Neoptera</taxon>
        <taxon>Endopterygota</taxon>
        <taxon>Diptera</taxon>
        <taxon>Nematocera</taxon>
        <taxon>Culicoidea</taxon>
        <taxon>Culicidae</taxon>
        <taxon>Culicinae</taxon>
        <taxon>Aedini</taxon>
        <taxon>Aedes</taxon>
        <taxon>Stegomyia</taxon>
    </lineage>
</organism>
<dbReference type="PANTHER" id="PTHR37984:SF5">
    <property type="entry name" value="PROTEIN NYNRIN-LIKE"/>
    <property type="match status" value="1"/>
</dbReference>
<reference evidence="3" key="1">
    <citation type="journal article" date="2015" name="Proc. Natl. Acad. Sci. U.S.A.">
        <title>Genome sequence of the Asian Tiger mosquito, Aedes albopictus, reveals insights into its biology, genetics, and evolution.</title>
        <authorList>
            <person name="Chen X.G."/>
            <person name="Jiang X."/>
            <person name="Gu J."/>
            <person name="Xu M."/>
            <person name="Wu Y."/>
            <person name="Deng Y."/>
            <person name="Zhang C."/>
            <person name="Bonizzoni M."/>
            <person name="Dermauw W."/>
            <person name="Vontas J."/>
            <person name="Armbruster P."/>
            <person name="Huang X."/>
            <person name="Yang Y."/>
            <person name="Zhang H."/>
            <person name="He W."/>
            <person name="Peng H."/>
            <person name="Liu Y."/>
            <person name="Wu K."/>
            <person name="Chen J."/>
            <person name="Lirakis M."/>
            <person name="Topalis P."/>
            <person name="Van Leeuwen T."/>
            <person name="Hall A.B."/>
            <person name="Jiang X."/>
            <person name="Thorpe C."/>
            <person name="Mueller R.L."/>
            <person name="Sun C."/>
            <person name="Waterhouse R.M."/>
            <person name="Yan G."/>
            <person name="Tu Z.J."/>
            <person name="Fang X."/>
            <person name="James A.A."/>
        </authorList>
    </citation>
    <scope>NUCLEOTIDE SEQUENCE [LARGE SCALE GENOMIC DNA]</scope>
    <source>
        <strain evidence="3">Foshan</strain>
    </source>
</reference>
<proteinExistence type="predicted"/>
<dbReference type="SUPFAM" id="SSF53098">
    <property type="entry name" value="Ribonuclease H-like"/>
    <property type="match status" value="1"/>
</dbReference>
<evidence type="ECO:0000313" key="2">
    <source>
        <dbReference type="EnsemblMetazoa" id="AALFPA23_001010.P38411"/>
    </source>
</evidence>
<dbReference type="RefSeq" id="XP_062704130.1">
    <property type="nucleotide sequence ID" value="XM_062848146.1"/>
</dbReference>
<dbReference type="InterPro" id="IPR012337">
    <property type="entry name" value="RNaseH-like_sf"/>
</dbReference>
<dbReference type="InterPro" id="IPR001584">
    <property type="entry name" value="Integrase_cat-core"/>
</dbReference>
<evidence type="ECO:0000259" key="1">
    <source>
        <dbReference type="PROSITE" id="PS50994"/>
    </source>
</evidence>
<dbReference type="GeneID" id="134286521"/>
<reference evidence="2" key="2">
    <citation type="submission" date="2025-05" db="UniProtKB">
        <authorList>
            <consortium name="EnsemblMetazoa"/>
        </authorList>
    </citation>
    <scope>IDENTIFICATION</scope>
    <source>
        <strain evidence="2">Foshan</strain>
    </source>
</reference>
<dbReference type="InterPro" id="IPR050951">
    <property type="entry name" value="Retrovirus_Pol_polyprotein"/>
</dbReference>